<feature type="transmembrane region" description="Helical" evidence="2">
    <location>
        <begin position="314"/>
        <end position="336"/>
    </location>
</feature>
<evidence type="ECO:0000256" key="1">
    <source>
        <dbReference type="SAM" id="MobiDB-lite"/>
    </source>
</evidence>
<feature type="compositionally biased region" description="Low complexity" evidence="1">
    <location>
        <begin position="1"/>
        <end position="33"/>
    </location>
</feature>
<feature type="chain" id="PRO_5012843893" description="Gram-positive cocci surface proteins LPxTG domain-containing protein" evidence="3">
    <location>
        <begin position="24"/>
        <end position="345"/>
    </location>
</feature>
<dbReference type="OrthoDB" id="4333582at2"/>
<evidence type="ECO:0000313" key="5">
    <source>
        <dbReference type="Proteomes" id="UP000189677"/>
    </source>
</evidence>
<feature type="compositionally biased region" description="Acidic residues" evidence="1">
    <location>
        <begin position="55"/>
        <end position="75"/>
    </location>
</feature>
<feature type="compositionally biased region" description="Pro residues" evidence="1">
    <location>
        <begin position="40"/>
        <end position="53"/>
    </location>
</feature>
<feature type="compositionally biased region" description="Acidic residues" evidence="1">
    <location>
        <begin position="97"/>
        <end position="126"/>
    </location>
</feature>
<feature type="signal peptide" evidence="3">
    <location>
        <begin position="1"/>
        <end position="23"/>
    </location>
</feature>
<accession>A0A1U9QRQ8</accession>
<organism evidence="4 5">
    <name type="scientific">Streptomyces niveus</name>
    <name type="common">Streptomyces spheroides</name>
    <dbReference type="NCBI Taxonomy" id="193462"/>
    <lineage>
        <taxon>Bacteria</taxon>
        <taxon>Bacillati</taxon>
        <taxon>Actinomycetota</taxon>
        <taxon>Actinomycetes</taxon>
        <taxon>Kitasatosporales</taxon>
        <taxon>Streptomycetaceae</taxon>
        <taxon>Streptomyces</taxon>
    </lineage>
</organism>
<evidence type="ECO:0008006" key="6">
    <source>
        <dbReference type="Google" id="ProtNLM"/>
    </source>
</evidence>
<dbReference type="Proteomes" id="UP000189677">
    <property type="component" value="Chromosome"/>
</dbReference>
<keyword evidence="3" id="KW-0732">Signal</keyword>
<dbReference type="EMBL" id="CP018047">
    <property type="protein sequence ID" value="AQU66936.1"/>
    <property type="molecule type" value="Genomic_DNA"/>
</dbReference>
<dbReference type="KEGG" id="snw:BBN63_12510"/>
<dbReference type="AlphaFoldDB" id="A0A1U9QRQ8"/>
<proteinExistence type="predicted"/>
<evidence type="ECO:0000256" key="2">
    <source>
        <dbReference type="SAM" id="Phobius"/>
    </source>
</evidence>
<reference evidence="4 5" key="1">
    <citation type="submission" date="2016-11" db="EMBL/GenBank/DDBJ databases">
        <title>Complete genome sequence of Streptomyces niveus SCSIO 3406.</title>
        <authorList>
            <person name="Zhu Q."/>
            <person name="Cheng W."/>
            <person name="Song Y."/>
            <person name="Li Q."/>
            <person name="Ju J."/>
        </authorList>
    </citation>
    <scope>NUCLEOTIDE SEQUENCE [LARGE SCALE GENOMIC DNA]</scope>
    <source>
        <strain evidence="4 5">SCSIO 3406</strain>
    </source>
</reference>
<sequence length="345" mass="35261">MAVAAATAVIAPAAFLAAPAAYATDGTTGTTETVSDDENPPPPADGEVVPPPADDTVEPPPVDDEVVPPPVDDENPPPVDPPVNPPVDDTVVPPPVDEGENPEPGDDEGEEEEEEEPTPPDEECADGDFKSTLSGLPSKIVAGSGWKEFSLNLDNKNGDDVATIVLGAVVLYKKDAEDSFESDLTSKYAKFEYFDGKKWVNDDLSDGGSFAGALDVEAGETYSLKLRMNVSAKAPAGAAVAIAFAVSVDDDLNCHVDEKWYSFEVLAADSTPGSVPPAEPEDGKSPADIKPQGGAKALPAAANGSLAETGSNSALPAVGIAAALAVAVGGGVVFALRRREGDAVA</sequence>
<gene>
    <name evidence="4" type="ORF">BBN63_12510</name>
</gene>
<feature type="compositionally biased region" description="Pro residues" evidence="1">
    <location>
        <begin position="76"/>
        <end position="85"/>
    </location>
</feature>
<feature type="region of interest" description="Disordered" evidence="1">
    <location>
        <begin position="270"/>
        <end position="296"/>
    </location>
</feature>
<evidence type="ECO:0000256" key="3">
    <source>
        <dbReference type="SAM" id="SignalP"/>
    </source>
</evidence>
<keyword evidence="2" id="KW-1133">Transmembrane helix</keyword>
<keyword evidence="2" id="KW-0812">Transmembrane</keyword>
<evidence type="ECO:0000313" key="4">
    <source>
        <dbReference type="EMBL" id="AQU66936.1"/>
    </source>
</evidence>
<protein>
    <recommendedName>
        <fullName evidence="6">Gram-positive cocci surface proteins LPxTG domain-containing protein</fullName>
    </recommendedName>
</protein>
<dbReference type="NCBIfam" id="NF041528">
    <property type="entry name" value="strep_LAETG"/>
    <property type="match status" value="1"/>
</dbReference>
<dbReference type="RefSeq" id="WP_078075485.1">
    <property type="nucleotide sequence ID" value="NZ_CP018047.1"/>
</dbReference>
<name>A0A1U9QRQ8_STRNV</name>
<keyword evidence="2" id="KW-0472">Membrane</keyword>
<feature type="region of interest" description="Disordered" evidence="1">
    <location>
        <begin position="1"/>
        <end position="136"/>
    </location>
</feature>
<keyword evidence="5" id="KW-1185">Reference proteome</keyword>